<gene>
    <name evidence="8" type="ORF">TEA_023469</name>
</gene>
<evidence type="ECO:0000313" key="9">
    <source>
        <dbReference type="Proteomes" id="UP000306102"/>
    </source>
</evidence>
<protein>
    <submittedName>
        <fullName evidence="8">Uncharacterized protein</fullName>
    </submittedName>
</protein>
<dbReference type="GO" id="GO:0016020">
    <property type="term" value="C:membrane"/>
    <property type="evidence" value="ECO:0007669"/>
    <property type="project" value="UniProtKB-SubCell"/>
</dbReference>
<sequence>MRPNVVIVIVHRRNFCLEWSSLLWYYALFAIPVVCYIIAFTLSGILFIWFNPSGQDSGLNVFFLVMTMILAFAFAVIALHPQQSNKKKCSHAIIRKCPLEELDNWIIGKMRPNVVIVIVHRRNFCLEWSSLLWYYALLAIPVVCYIIAFTLSGILFIWFNPSGQDCGLNVFFLVMTMILAFAFAVIALHPQQVKQEGSTKNLKDDSEWDDNHSLEKNKKTEEKQRKMRNSSPQKLNKATADLRTSSRPQQRKSRPQNFEAARRPEQKILKVNGSLSSEPRDYVCHGLHNKSAVTTSTLLLGKLTTVLSVLYSALRAGSTTTFLSPPSSPKSATLDILILILILGLFSGTFLITSYFSYIFQSLSLLLPPLSHSSPSSSSSAVIYLIGFLLFFILVFVFFEICCGYRSRTCENPRCKALKKAMEFDLQLQAEECLRSAATAVREIDELPWKGGSEGNPDYECLRAELRKMAPPNGRAVLLFRARCGYPIAKLKDWGAKRGRRHKK</sequence>
<evidence type="ECO:0000256" key="2">
    <source>
        <dbReference type="ARBA" id="ARBA00006665"/>
    </source>
</evidence>
<feature type="transmembrane region" description="Helical" evidence="7">
    <location>
        <begin position="170"/>
        <end position="188"/>
    </location>
</feature>
<feature type="transmembrane region" description="Helical" evidence="7">
    <location>
        <begin position="381"/>
        <end position="399"/>
    </location>
</feature>
<keyword evidence="3 7" id="KW-0812">Transmembrane</keyword>
<evidence type="ECO:0000313" key="8">
    <source>
        <dbReference type="EMBL" id="THG20895.1"/>
    </source>
</evidence>
<proteinExistence type="inferred from homology"/>
<dbReference type="PANTHER" id="PTHR47479">
    <property type="entry name" value="OS05G0393200 PROTEIN"/>
    <property type="match status" value="1"/>
</dbReference>
<dbReference type="EMBL" id="SDRB02001683">
    <property type="protein sequence ID" value="THG20895.1"/>
    <property type="molecule type" value="Genomic_DNA"/>
</dbReference>
<keyword evidence="9" id="KW-1185">Reference proteome</keyword>
<feature type="transmembrane region" description="Helical" evidence="7">
    <location>
        <begin position="131"/>
        <end position="158"/>
    </location>
</feature>
<evidence type="ECO:0000256" key="6">
    <source>
        <dbReference type="SAM" id="MobiDB-lite"/>
    </source>
</evidence>
<dbReference type="PANTHER" id="PTHR47479:SF2">
    <property type="entry name" value="OS05G0393200 PROTEIN"/>
    <property type="match status" value="1"/>
</dbReference>
<feature type="region of interest" description="Disordered" evidence="6">
    <location>
        <begin position="196"/>
        <end position="263"/>
    </location>
</feature>
<feature type="compositionally biased region" description="Polar residues" evidence="6">
    <location>
        <begin position="229"/>
        <end position="248"/>
    </location>
</feature>
<feature type="transmembrane region" description="Helical" evidence="7">
    <location>
        <begin position="61"/>
        <end position="79"/>
    </location>
</feature>
<evidence type="ECO:0000256" key="7">
    <source>
        <dbReference type="SAM" id="Phobius"/>
    </source>
</evidence>
<dbReference type="InterPro" id="IPR005016">
    <property type="entry name" value="TDE1/TMS"/>
</dbReference>
<evidence type="ECO:0000256" key="3">
    <source>
        <dbReference type="ARBA" id="ARBA00022692"/>
    </source>
</evidence>
<evidence type="ECO:0000256" key="4">
    <source>
        <dbReference type="ARBA" id="ARBA00022989"/>
    </source>
</evidence>
<evidence type="ECO:0000256" key="1">
    <source>
        <dbReference type="ARBA" id="ARBA00004141"/>
    </source>
</evidence>
<name>A0A4S4EWI2_CAMSN</name>
<feature type="transmembrane region" description="Helical" evidence="7">
    <location>
        <begin position="22"/>
        <end position="49"/>
    </location>
</feature>
<keyword evidence="4 7" id="KW-1133">Transmembrane helix</keyword>
<comment type="subcellular location">
    <subcellularLocation>
        <location evidence="1">Membrane</location>
        <topology evidence="1">Multi-pass membrane protein</topology>
    </subcellularLocation>
</comment>
<feature type="compositionally biased region" description="Basic and acidic residues" evidence="6">
    <location>
        <begin position="201"/>
        <end position="224"/>
    </location>
</feature>
<dbReference type="Proteomes" id="UP000306102">
    <property type="component" value="Unassembled WGS sequence"/>
</dbReference>
<evidence type="ECO:0000256" key="5">
    <source>
        <dbReference type="ARBA" id="ARBA00023136"/>
    </source>
</evidence>
<dbReference type="AlphaFoldDB" id="A0A4S4EWI2"/>
<organism evidence="8 9">
    <name type="scientific">Camellia sinensis var. sinensis</name>
    <name type="common">China tea</name>
    <dbReference type="NCBI Taxonomy" id="542762"/>
    <lineage>
        <taxon>Eukaryota</taxon>
        <taxon>Viridiplantae</taxon>
        <taxon>Streptophyta</taxon>
        <taxon>Embryophyta</taxon>
        <taxon>Tracheophyta</taxon>
        <taxon>Spermatophyta</taxon>
        <taxon>Magnoliopsida</taxon>
        <taxon>eudicotyledons</taxon>
        <taxon>Gunneridae</taxon>
        <taxon>Pentapetalae</taxon>
        <taxon>asterids</taxon>
        <taxon>Ericales</taxon>
        <taxon>Theaceae</taxon>
        <taxon>Camellia</taxon>
    </lineage>
</organism>
<dbReference type="Pfam" id="PF03348">
    <property type="entry name" value="Serinc"/>
    <property type="match status" value="3"/>
</dbReference>
<comment type="similarity">
    <text evidence="2">Belongs to the TDE1 family.</text>
</comment>
<accession>A0A4S4EWI2</accession>
<keyword evidence="5 7" id="KW-0472">Membrane</keyword>
<reference evidence="8 9" key="1">
    <citation type="journal article" date="2018" name="Proc. Natl. Acad. Sci. U.S.A.">
        <title>Draft genome sequence of Camellia sinensis var. sinensis provides insights into the evolution of the tea genome and tea quality.</title>
        <authorList>
            <person name="Wei C."/>
            <person name="Yang H."/>
            <person name="Wang S."/>
            <person name="Zhao J."/>
            <person name="Liu C."/>
            <person name="Gao L."/>
            <person name="Xia E."/>
            <person name="Lu Y."/>
            <person name="Tai Y."/>
            <person name="She G."/>
            <person name="Sun J."/>
            <person name="Cao H."/>
            <person name="Tong W."/>
            <person name="Gao Q."/>
            <person name="Li Y."/>
            <person name="Deng W."/>
            <person name="Jiang X."/>
            <person name="Wang W."/>
            <person name="Chen Q."/>
            <person name="Zhang S."/>
            <person name="Li H."/>
            <person name="Wu J."/>
            <person name="Wang P."/>
            <person name="Li P."/>
            <person name="Shi C."/>
            <person name="Zheng F."/>
            <person name="Jian J."/>
            <person name="Huang B."/>
            <person name="Shan D."/>
            <person name="Shi M."/>
            <person name="Fang C."/>
            <person name="Yue Y."/>
            <person name="Li F."/>
            <person name="Li D."/>
            <person name="Wei S."/>
            <person name="Han B."/>
            <person name="Jiang C."/>
            <person name="Yin Y."/>
            <person name="Xia T."/>
            <person name="Zhang Z."/>
            <person name="Bennetzen J.L."/>
            <person name="Zhao S."/>
            <person name="Wan X."/>
        </authorList>
    </citation>
    <scope>NUCLEOTIDE SEQUENCE [LARGE SCALE GENOMIC DNA]</scope>
    <source>
        <strain evidence="9">cv. Shuchazao</strain>
        <tissue evidence="8">Leaf</tissue>
    </source>
</reference>
<feature type="transmembrane region" description="Helical" evidence="7">
    <location>
        <begin position="336"/>
        <end position="361"/>
    </location>
</feature>
<dbReference type="InterPro" id="IPR044196">
    <property type="entry name" value="At5g19025-like"/>
</dbReference>
<comment type="caution">
    <text evidence="8">The sequence shown here is derived from an EMBL/GenBank/DDBJ whole genome shotgun (WGS) entry which is preliminary data.</text>
</comment>